<sequence>MRKIKVKIETKSNCLIGNHTQSFSIGGVDQCTTVDNDGKPLIQASAFKGSTRFIVKSEGSDMEETKKFYKNYLEDLLKKYEKRKLENNLNSQNLEEIINKIKECINDLKPEYLFGIEGINTTPRLYFSDLKVVDGRKNTEEYFIIDSKTAILEDGDEVVSNPRTYKAIRPGVKFEGEIILRDFKNFVDIKKIAAELVEKLELFNDGYYRMGNSKSRGYGKISIETEIVE</sequence>
<evidence type="ECO:0000313" key="4">
    <source>
        <dbReference type="Proteomes" id="UP000321606"/>
    </source>
</evidence>
<dbReference type="PANTHER" id="PTHR35579:SF3">
    <property type="entry name" value="CRISPR SYSTEM CMS ENDORIBONUCLEASE CSM3"/>
    <property type="match status" value="1"/>
</dbReference>
<evidence type="ECO:0000313" key="3">
    <source>
        <dbReference type="EMBL" id="BBM36942.1"/>
    </source>
</evidence>
<dbReference type="AlphaFoldDB" id="A0A510JCB6"/>
<dbReference type="RefSeq" id="WP_006807754.1">
    <property type="nucleotide sequence ID" value="NZ_AP019822.1"/>
</dbReference>
<dbReference type="STRING" id="714315.GCA_000516535_01894"/>
<dbReference type="Pfam" id="PF03787">
    <property type="entry name" value="RAMPs"/>
    <property type="match status" value="1"/>
</dbReference>
<organism evidence="3 4">
    <name type="scientific">Pseudoleptotrichia goodfellowii</name>
    <dbReference type="NCBI Taxonomy" id="157692"/>
    <lineage>
        <taxon>Bacteria</taxon>
        <taxon>Fusobacteriati</taxon>
        <taxon>Fusobacteriota</taxon>
        <taxon>Fusobacteriia</taxon>
        <taxon>Fusobacteriales</taxon>
        <taxon>Leptotrichiaceae</taxon>
        <taxon>Pseudoleptotrichia</taxon>
    </lineage>
</organism>
<dbReference type="Proteomes" id="UP000321606">
    <property type="component" value="Chromosome"/>
</dbReference>
<reference evidence="3 4" key="1">
    <citation type="submission" date="2019-07" db="EMBL/GenBank/DDBJ databases">
        <title>Complete Genome Sequence of Leptotrichia goodfellowii Strain JCM 16774.</title>
        <authorList>
            <person name="Watanabe S."/>
            <person name="Cui L."/>
        </authorList>
    </citation>
    <scope>NUCLEOTIDE SEQUENCE [LARGE SCALE GENOMIC DNA]</scope>
    <source>
        <strain evidence="3 4">JCM16774</strain>
    </source>
</reference>
<accession>A0A510JCB6</accession>
<evidence type="ECO:0000259" key="2">
    <source>
        <dbReference type="Pfam" id="PF03787"/>
    </source>
</evidence>
<keyword evidence="1" id="KW-0051">Antiviral defense</keyword>
<dbReference type="KEGG" id="lgo:JCM16774_1888"/>
<dbReference type="EMBL" id="AP019822">
    <property type="protein sequence ID" value="BBM36942.1"/>
    <property type="molecule type" value="Genomic_DNA"/>
</dbReference>
<dbReference type="InterPro" id="IPR052216">
    <property type="entry name" value="CRISPR_Csm3_endoribonuclease"/>
</dbReference>
<dbReference type="InterPro" id="IPR005537">
    <property type="entry name" value="RAMP_III_fam"/>
</dbReference>
<name>A0A510JCB6_9FUSO</name>
<dbReference type="GO" id="GO:0051607">
    <property type="term" value="P:defense response to virus"/>
    <property type="evidence" value="ECO:0007669"/>
    <property type="project" value="UniProtKB-KW"/>
</dbReference>
<gene>
    <name evidence="3" type="ORF">JCM16774_1888</name>
</gene>
<dbReference type="OrthoDB" id="1063910at2"/>
<proteinExistence type="predicted"/>
<dbReference type="CDD" id="cd09726">
    <property type="entry name" value="RAMP_I_III"/>
    <property type="match status" value="1"/>
</dbReference>
<feature type="domain" description="CRISPR type III-associated protein" evidence="2">
    <location>
        <begin position="7"/>
        <end position="221"/>
    </location>
</feature>
<dbReference type="PANTHER" id="PTHR35579">
    <property type="entry name" value="CRISPR SYSTEM CMS ENDORIBONUCLEASE CSM3"/>
    <property type="match status" value="1"/>
</dbReference>
<evidence type="ECO:0000256" key="1">
    <source>
        <dbReference type="ARBA" id="ARBA00023118"/>
    </source>
</evidence>
<protein>
    <submittedName>
        <fullName evidence="3">CRISPR-associated RAMP protein</fullName>
    </submittedName>
</protein>